<keyword evidence="2" id="KW-1185">Reference proteome</keyword>
<accession>A0A9J5X8K1</accession>
<dbReference type="EMBL" id="JACXVP010000009">
    <property type="protein sequence ID" value="KAG5584595.1"/>
    <property type="molecule type" value="Genomic_DNA"/>
</dbReference>
<protein>
    <submittedName>
        <fullName evidence="1">Uncharacterized protein</fullName>
    </submittedName>
</protein>
<comment type="caution">
    <text evidence="1">The sequence shown here is derived from an EMBL/GenBank/DDBJ whole genome shotgun (WGS) entry which is preliminary data.</text>
</comment>
<dbReference type="Proteomes" id="UP000824120">
    <property type="component" value="Chromosome 9"/>
</dbReference>
<evidence type="ECO:0000313" key="2">
    <source>
        <dbReference type="Proteomes" id="UP000824120"/>
    </source>
</evidence>
<evidence type="ECO:0000313" key="1">
    <source>
        <dbReference type="EMBL" id="KAG5584595.1"/>
    </source>
</evidence>
<reference evidence="1 2" key="1">
    <citation type="submission" date="2020-09" db="EMBL/GenBank/DDBJ databases">
        <title>De no assembly of potato wild relative species, Solanum commersonii.</title>
        <authorList>
            <person name="Cho K."/>
        </authorList>
    </citation>
    <scope>NUCLEOTIDE SEQUENCE [LARGE SCALE GENOMIC DNA]</scope>
    <source>
        <strain evidence="1">LZ3.2</strain>
        <tissue evidence="1">Leaf</tissue>
    </source>
</reference>
<proteinExistence type="predicted"/>
<organism evidence="1 2">
    <name type="scientific">Solanum commersonii</name>
    <name type="common">Commerson's wild potato</name>
    <name type="synonym">Commerson's nightshade</name>
    <dbReference type="NCBI Taxonomy" id="4109"/>
    <lineage>
        <taxon>Eukaryota</taxon>
        <taxon>Viridiplantae</taxon>
        <taxon>Streptophyta</taxon>
        <taxon>Embryophyta</taxon>
        <taxon>Tracheophyta</taxon>
        <taxon>Spermatophyta</taxon>
        <taxon>Magnoliopsida</taxon>
        <taxon>eudicotyledons</taxon>
        <taxon>Gunneridae</taxon>
        <taxon>Pentapetalae</taxon>
        <taxon>asterids</taxon>
        <taxon>lamiids</taxon>
        <taxon>Solanales</taxon>
        <taxon>Solanaceae</taxon>
        <taxon>Solanoideae</taxon>
        <taxon>Solaneae</taxon>
        <taxon>Solanum</taxon>
    </lineage>
</organism>
<dbReference type="OrthoDB" id="1281546at2759"/>
<sequence length="112" mass="12958">MQSINLTNLCMEEDDQTTTKKKVYCNHGFVILPLLVLEDQENIDPKSKFVIPKLIEKLGELENLVESSQTSVIAFELIEVFKEVDKPRDFKQDDNCPGIKLQMLQEEVEKMK</sequence>
<gene>
    <name evidence="1" type="ORF">H5410_045029</name>
</gene>
<name>A0A9J5X8K1_SOLCO</name>
<dbReference type="AlphaFoldDB" id="A0A9J5X8K1"/>